<dbReference type="PhylomeDB" id="A0A022PTW3"/>
<feature type="non-terminal residue" evidence="1">
    <location>
        <position position="1"/>
    </location>
</feature>
<keyword evidence="2" id="KW-1185">Reference proteome</keyword>
<evidence type="ECO:0000313" key="2">
    <source>
        <dbReference type="Proteomes" id="UP000030748"/>
    </source>
</evidence>
<proteinExistence type="predicted"/>
<dbReference type="STRING" id="4155.A0A022PTW3"/>
<organism evidence="1 2">
    <name type="scientific">Erythranthe guttata</name>
    <name type="common">Yellow monkey flower</name>
    <name type="synonym">Mimulus guttatus</name>
    <dbReference type="NCBI Taxonomy" id="4155"/>
    <lineage>
        <taxon>Eukaryota</taxon>
        <taxon>Viridiplantae</taxon>
        <taxon>Streptophyta</taxon>
        <taxon>Embryophyta</taxon>
        <taxon>Tracheophyta</taxon>
        <taxon>Spermatophyta</taxon>
        <taxon>Magnoliopsida</taxon>
        <taxon>eudicotyledons</taxon>
        <taxon>Gunneridae</taxon>
        <taxon>Pentapetalae</taxon>
        <taxon>asterids</taxon>
        <taxon>lamiids</taxon>
        <taxon>Lamiales</taxon>
        <taxon>Phrymaceae</taxon>
        <taxon>Erythranthe</taxon>
    </lineage>
</organism>
<dbReference type="PANTHER" id="PTHR36337">
    <property type="entry name" value="OBSCURIN-LIKE PROTEIN"/>
    <property type="match status" value="1"/>
</dbReference>
<dbReference type="SUPFAM" id="SSF48371">
    <property type="entry name" value="ARM repeat"/>
    <property type="match status" value="1"/>
</dbReference>
<dbReference type="InterPro" id="IPR016024">
    <property type="entry name" value="ARM-type_fold"/>
</dbReference>
<dbReference type="Proteomes" id="UP000030748">
    <property type="component" value="Unassembled WGS sequence"/>
</dbReference>
<dbReference type="eggNOG" id="ENOG502QSMU">
    <property type="taxonomic scope" value="Eukaryota"/>
</dbReference>
<reference evidence="1 2" key="1">
    <citation type="journal article" date="2013" name="Proc. Natl. Acad. Sci. U.S.A.">
        <title>Fine-scale variation in meiotic recombination in Mimulus inferred from population shotgun sequencing.</title>
        <authorList>
            <person name="Hellsten U."/>
            <person name="Wright K.M."/>
            <person name="Jenkins J."/>
            <person name="Shu S."/>
            <person name="Yuan Y."/>
            <person name="Wessler S.R."/>
            <person name="Schmutz J."/>
            <person name="Willis J.H."/>
            <person name="Rokhsar D.S."/>
        </authorList>
    </citation>
    <scope>NUCLEOTIDE SEQUENCE [LARGE SCALE GENOMIC DNA]</scope>
    <source>
        <strain evidence="2">cv. DUN x IM62</strain>
    </source>
</reference>
<dbReference type="EMBL" id="KI632336">
    <property type="protein sequence ID" value="EYU18263.1"/>
    <property type="molecule type" value="Genomic_DNA"/>
</dbReference>
<dbReference type="PANTHER" id="PTHR36337:SF1">
    <property type="entry name" value="OBSCURIN-LIKE PROTEIN"/>
    <property type="match status" value="1"/>
</dbReference>
<accession>A0A022PTW3</accession>
<name>A0A022PTW3_ERYGU</name>
<dbReference type="AlphaFoldDB" id="A0A022PTW3"/>
<protein>
    <submittedName>
        <fullName evidence="1">Uncharacterized protein</fullName>
    </submittedName>
</protein>
<evidence type="ECO:0000313" key="1">
    <source>
        <dbReference type="EMBL" id="EYU18263.1"/>
    </source>
</evidence>
<sequence>NESACIAFVESIPSYNDLINNDGSSILPKSEHLWSADEVQTTRIIFYMRVIPTCVDRLLASVFKKVVAPTMFLYTGHLKGKVARYAHSVFVAFMSSGKDPCPEERTELKEQLVFYYIQRLLEGYPEITPFEGMASGVTALVRHLPAGSPSIFYCIQCLVEKASSMCSTNWEGELESSKKILDLLLRLLALVDIQVLPSLMKSLAQLMVQLPQNRQNMLLNQLYQQIAESDDVIRKPALVSWVQSLSYLCTQEASFASPTSINNINARL</sequence>
<gene>
    <name evidence="1" type="ORF">MIMGU_mgv1a020872mg</name>
</gene>